<dbReference type="InterPro" id="IPR013106">
    <property type="entry name" value="Ig_V-set"/>
</dbReference>
<dbReference type="SUPFAM" id="SSF48726">
    <property type="entry name" value="Immunoglobulin"/>
    <property type="match status" value="1"/>
</dbReference>
<dbReference type="AlphaFoldDB" id="W5MDR2"/>
<dbReference type="PANTHER" id="PTHR46484:SF1">
    <property type="entry name" value="SCHWANN CELL MYELIN PROTEIN-RELATED"/>
    <property type="match status" value="1"/>
</dbReference>
<feature type="domain" description="Immunoglobulin V-set" evidence="2">
    <location>
        <begin position="25"/>
        <end position="107"/>
    </location>
</feature>
<dbReference type="InterPro" id="IPR036179">
    <property type="entry name" value="Ig-like_dom_sf"/>
</dbReference>
<keyword evidence="4" id="KW-1185">Reference proteome</keyword>
<protein>
    <recommendedName>
        <fullName evidence="2">Immunoglobulin V-set domain-containing protein</fullName>
    </recommendedName>
</protein>
<reference evidence="4" key="1">
    <citation type="submission" date="2011-12" db="EMBL/GenBank/DDBJ databases">
        <title>The Draft Genome of Lepisosteus oculatus.</title>
        <authorList>
            <consortium name="The Broad Institute Genome Assembly &amp; Analysis Group"/>
            <consortium name="Computational R&amp;D Group"/>
            <consortium name="and Sequencing Platform"/>
            <person name="Di Palma F."/>
            <person name="Alfoldi J."/>
            <person name="Johnson J."/>
            <person name="Berlin A."/>
            <person name="Gnerre S."/>
            <person name="Jaffe D."/>
            <person name="MacCallum I."/>
            <person name="Young S."/>
            <person name="Walker B.J."/>
            <person name="Lander E.S."/>
            <person name="Lindblad-Toh K."/>
        </authorList>
    </citation>
    <scope>NUCLEOTIDE SEQUENCE [LARGE SCALE GENOMIC DNA]</scope>
</reference>
<dbReference type="Bgee" id="ENSLOCG00000005391">
    <property type="expression patterns" value="Expressed in muscle tissue and 7 other cell types or tissues"/>
</dbReference>
<dbReference type="PANTHER" id="PTHR46484">
    <property type="entry name" value="SI:CH211-171H4.5-RELATED"/>
    <property type="match status" value="1"/>
</dbReference>
<dbReference type="Pfam" id="PF07686">
    <property type="entry name" value="V-set"/>
    <property type="match status" value="1"/>
</dbReference>
<dbReference type="EMBL" id="AHAT01019555">
    <property type="status" value="NOT_ANNOTATED_CDS"/>
    <property type="molecule type" value="Genomic_DNA"/>
</dbReference>
<evidence type="ECO:0000313" key="4">
    <source>
        <dbReference type="Proteomes" id="UP000018468"/>
    </source>
</evidence>
<sequence length="208" mass="23280">NVFFTAIFTLSGFADLCDGWTVTLPKHMTGLRGSCMVIPCSFDYSSDPPKNFIVVWYQYAGHGYPLVFDERNPNNVIDKFRQRTRLVGNVDARNCSLKITDLNMSHHKVVFQSATGNENRVFVSSCTLVLQDDPPEPEITLEGPSKEGELMSVRCSTYHSCPDTPPSFSFTGLEGQVKISHTPAYEGVWRSTAVLTWTAKRTDEKVLC</sequence>
<dbReference type="Ensembl" id="ENSLOCT00000006529.1">
    <property type="protein sequence ID" value="ENSLOCP00000006521.1"/>
    <property type="gene ID" value="ENSLOCG00000005391.1"/>
</dbReference>
<dbReference type="Proteomes" id="UP000018468">
    <property type="component" value="Linkage group LG24"/>
</dbReference>
<evidence type="ECO:0000313" key="3">
    <source>
        <dbReference type="Ensembl" id="ENSLOCP00000006521.1"/>
    </source>
</evidence>
<dbReference type="InterPro" id="IPR013783">
    <property type="entry name" value="Ig-like_fold"/>
</dbReference>
<reference evidence="3" key="3">
    <citation type="submission" date="2025-09" db="UniProtKB">
        <authorList>
            <consortium name="Ensembl"/>
        </authorList>
    </citation>
    <scope>IDENTIFICATION</scope>
</reference>
<evidence type="ECO:0000259" key="2">
    <source>
        <dbReference type="Pfam" id="PF07686"/>
    </source>
</evidence>
<dbReference type="OMA" id="DGIWERK"/>
<dbReference type="Gene3D" id="2.60.40.10">
    <property type="entry name" value="Immunoglobulins"/>
    <property type="match status" value="2"/>
</dbReference>
<feature type="signal peptide" evidence="1">
    <location>
        <begin position="1"/>
        <end position="19"/>
    </location>
</feature>
<keyword evidence="1" id="KW-0732">Signal</keyword>
<reference evidence="3" key="2">
    <citation type="submission" date="2025-08" db="UniProtKB">
        <authorList>
            <consortium name="Ensembl"/>
        </authorList>
    </citation>
    <scope>IDENTIFICATION</scope>
</reference>
<dbReference type="GeneTree" id="ENSGT01150000286924"/>
<name>W5MDR2_LEPOC</name>
<accession>W5MDR2</accession>
<feature type="chain" id="PRO_5004866096" description="Immunoglobulin V-set domain-containing protein" evidence="1">
    <location>
        <begin position="20"/>
        <end position="208"/>
    </location>
</feature>
<proteinExistence type="predicted"/>
<organism evidence="3 4">
    <name type="scientific">Lepisosteus oculatus</name>
    <name type="common">Spotted gar</name>
    <dbReference type="NCBI Taxonomy" id="7918"/>
    <lineage>
        <taxon>Eukaryota</taxon>
        <taxon>Metazoa</taxon>
        <taxon>Chordata</taxon>
        <taxon>Craniata</taxon>
        <taxon>Vertebrata</taxon>
        <taxon>Euteleostomi</taxon>
        <taxon>Actinopterygii</taxon>
        <taxon>Neopterygii</taxon>
        <taxon>Holostei</taxon>
        <taxon>Semionotiformes</taxon>
        <taxon>Lepisosteidae</taxon>
        <taxon>Lepisosteus</taxon>
    </lineage>
</organism>
<evidence type="ECO:0000256" key="1">
    <source>
        <dbReference type="SAM" id="SignalP"/>
    </source>
</evidence>
<dbReference type="HOGENOM" id="CLU_024444_1_0_1"/>